<reference evidence="2 3" key="1">
    <citation type="submission" date="2021-05" db="EMBL/GenBank/DDBJ databases">
        <title>Fusibacter ferrireducens sp. nov., an anaerobic, sulfur- and Fe-reducing bacterium isolated from the mangrove sediment.</title>
        <authorList>
            <person name="Qiu D."/>
        </authorList>
    </citation>
    <scope>NUCLEOTIDE SEQUENCE [LARGE SCALE GENOMIC DNA]</scope>
    <source>
        <strain evidence="2 3">DSM 12116</strain>
    </source>
</reference>
<feature type="chain" id="PRO_5045248395" evidence="1">
    <location>
        <begin position="21"/>
        <end position="248"/>
    </location>
</feature>
<proteinExistence type="predicted"/>
<evidence type="ECO:0000313" key="2">
    <source>
        <dbReference type="EMBL" id="MBS7527320.1"/>
    </source>
</evidence>
<organism evidence="2 3">
    <name type="scientific">Fusibacter paucivorans</name>
    <dbReference type="NCBI Taxonomy" id="76009"/>
    <lineage>
        <taxon>Bacteria</taxon>
        <taxon>Bacillati</taxon>
        <taxon>Bacillota</taxon>
        <taxon>Clostridia</taxon>
        <taxon>Eubacteriales</taxon>
        <taxon>Eubacteriales Family XII. Incertae Sedis</taxon>
        <taxon>Fusibacter</taxon>
    </lineage>
</organism>
<evidence type="ECO:0000313" key="3">
    <source>
        <dbReference type="Proteomes" id="UP000746471"/>
    </source>
</evidence>
<feature type="signal peptide" evidence="1">
    <location>
        <begin position="1"/>
        <end position="20"/>
    </location>
</feature>
<dbReference type="InterPro" id="IPR007497">
    <property type="entry name" value="SIMPL/DUF541"/>
</dbReference>
<evidence type="ECO:0000256" key="1">
    <source>
        <dbReference type="SAM" id="SignalP"/>
    </source>
</evidence>
<dbReference type="Gene3D" id="3.30.70.2970">
    <property type="entry name" value="Protein of unknown function (DUF541), domain 2"/>
    <property type="match status" value="1"/>
</dbReference>
<dbReference type="PANTHER" id="PTHR34387:SF2">
    <property type="entry name" value="SLR1258 PROTEIN"/>
    <property type="match status" value="1"/>
</dbReference>
<dbReference type="PANTHER" id="PTHR34387">
    <property type="entry name" value="SLR1258 PROTEIN"/>
    <property type="match status" value="1"/>
</dbReference>
<accession>A0ABS5PQ77</accession>
<sequence length="248" mass="26151">MKNKLIIGITSIMMIMAVAAFSVSLSAPTAISVADTAGTSEIQNTVVVNGTGTMQVAPDMATINIGVQTQNEDANVAQQENAKQMDQVVSAIKAQGIAAEDIKTAQYNLYKTSDYSSSTDKRKEYYVANNTVNVIVKDIDKVGSIIDVASSNGANNINNITFSVEDDSAFYQEALKLAMTNAKGKATAIMSTFGKTPSIPQQVNESSSGGSIVYNTEAVRALAMDSVSTPIESGQITITAKVSVTYGY</sequence>
<dbReference type="RefSeq" id="WP_213237181.1">
    <property type="nucleotide sequence ID" value="NZ_JAHBCL010000019.1"/>
</dbReference>
<dbReference type="EMBL" id="JAHBCL010000019">
    <property type="protein sequence ID" value="MBS7527320.1"/>
    <property type="molecule type" value="Genomic_DNA"/>
</dbReference>
<keyword evidence="3" id="KW-1185">Reference proteome</keyword>
<keyword evidence="1" id="KW-0732">Signal</keyword>
<dbReference type="Pfam" id="PF04402">
    <property type="entry name" value="SIMPL"/>
    <property type="match status" value="1"/>
</dbReference>
<dbReference type="Gene3D" id="3.30.110.170">
    <property type="entry name" value="Protein of unknown function (DUF541), domain 1"/>
    <property type="match status" value="1"/>
</dbReference>
<comment type="caution">
    <text evidence="2">The sequence shown here is derived from an EMBL/GenBank/DDBJ whole genome shotgun (WGS) entry which is preliminary data.</text>
</comment>
<protein>
    <submittedName>
        <fullName evidence="2">SIMPL domain-containing protein</fullName>
    </submittedName>
</protein>
<gene>
    <name evidence="2" type="ORF">KHM83_11565</name>
</gene>
<name>A0ABS5PQ77_9FIRM</name>
<dbReference type="InterPro" id="IPR052022">
    <property type="entry name" value="26kDa_periplasmic_antigen"/>
</dbReference>
<dbReference type="Proteomes" id="UP000746471">
    <property type="component" value="Unassembled WGS sequence"/>
</dbReference>